<reference evidence="2 3" key="1">
    <citation type="submission" date="2016-06" db="EMBL/GenBank/DDBJ databases">
        <title>Draft genome of Moraxella nonliquefaciens CCUG 60284.</title>
        <authorList>
            <person name="Salva-Serra F."/>
            <person name="Engstrom-Jakobsson H."/>
            <person name="Thorell K."/>
            <person name="Gonzales-Siles L."/>
            <person name="Karlsson R."/>
            <person name="Boulund F."/>
            <person name="Engstrand L."/>
            <person name="Kristiansson E."/>
            <person name="Moore E."/>
        </authorList>
    </citation>
    <scope>NUCLEOTIDE SEQUENCE [LARGE SCALE GENOMIC DNA]</scope>
    <source>
        <strain evidence="2 3">CCUG 60284</strain>
    </source>
</reference>
<proteinExistence type="predicted"/>
<evidence type="ECO:0000313" key="2">
    <source>
        <dbReference type="EMBL" id="OBX48717.1"/>
    </source>
</evidence>
<dbReference type="RefSeq" id="WP_066894156.1">
    <property type="nucleotide sequence ID" value="NZ_LZDN01000043.1"/>
</dbReference>
<dbReference type="Proteomes" id="UP000092671">
    <property type="component" value="Unassembled WGS sequence"/>
</dbReference>
<feature type="transmembrane region" description="Helical" evidence="1">
    <location>
        <begin position="12"/>
        <end position="31"/>
    </location>
</feature>
<dbReference type="EMBL" id="LZDN01000043">
    <property type="protein sequence ID" value="OBX48717.1"/>
    <property type="molecule type" value="Genomic_DNA"/>
</dbReference>
<keyword evidence="1" id="KW-0472">Membrane</keyword>
<gene>
    <name evidence="2" type="ORF">A9Z60_04845</name>
</gene>
<accession>A0A1B8PHQ6</accession>
<feature type="transmembrane region" description="Helical" evidence="1">
    <location>
        <begin position="93"/>
        <end position="118"/>
    </location>
</feature>
<dbReference type="AlphaFoldDB" id="A0A1B8PHQ6"/>
<name>A0A1B8PHQ6_MORNO</name>
<dbReference type="OrthoDB" id="9864142at2"/>
<comment type="caution">
    <text evidence="2">The sequence shown here is derived from an EMBL/GenBank/DDBJ whole genome shotgun (WGS) entry which is preliminary data.</text>
</comment>
<keyword evidence="1" id="KW-0812">Transmembrane</keyword>
<organism evidence="2 3">
    <name type="scientific">Moraxella nonliquefaciens</name>
    <dbReference type="NCBI Taxonomy" id="478"/>
    <lineage>
        <taxon>Bacteria</taxon>
        <taxon>Pseudomonadati</taxon>
        <taxon>Pseudomonadota</taxon>
        <taxon>Gammaproteobacteria</taxon>
        <taxon>Moraxellales</taxon>
        <taxon>Moraxellaceae</taxon>
        <taxon>Moraxella</taxon>
    </lineage>
</organism>
<evidence type="ECO:0000256" key="1">
    <source>
        <dbReference type="SAM" id="Phobius"/>
    </source>
</evidence>
<keyword evidence="1" id="KW-1133">Transmembrane helix</keyword>
<protein>
    <submittedName>
        <fullName evidence="2">Uncharacterized protein</fullName>
    </submittedName>
</protein>
<evidence type="ECO:0000313" key="3">
    <source>
        <dbReference type="Proteomes" id="UP000092671"/>
    </source>
</evidence>
<sequence length="120" mass="13945">MSDTNYQKFSEPAGWLGFIGYPVVMFALLMTNHYGYTELGLSSYNKYHTSLSIGYMVLFNKIDGDLKKRVNNEINIQSDDKYAYKNLYPSYMVILYALYEFLKSTCITALFLSFLLIYSK</sequence>